<gene>
    <name evidence="3" type="ORF">BZG36_00513</name>
</gene>
<protein>
    <recommendedName>
        <fullName evidence="5">Transmembrane protein</fullName>
    </recommendedName>
</protein>
<evidence type="ECO:0000313" key="4">
    <source>
        <dbReference type="Proteomes" id="UP000242875"/>
    </source>
</evidence>
<feature type="compositionally biased region" description="Polar residues" evidence="1">
    <location>
        <begin position="334"/>
        <end position="356"/>
    </location>
</feature>
<keyword evidence="2" id="KW-0472">Membrane</keyword>
<accession>A0A261Y736</accession>
<keyword evidence="4" id="KW-1185">Reference proteome</keyword>
<proteinExistence type="predicted"/>
<sequence>MSVAATAVPNCPSEYTINACSYQVPSNVCNQAYINEFALCEWCAGLSSYVDEVISICSSIATLTNPINSAAWTSSVKANFATQAVPYPSLTAGQITSNGLNMTWFSSGAAPTPSALAQDPITITLGSSIEILSFPSAGAAPVTLFEPLSGHSFASASSQNGSSNGNGGSSFPMWAIAIIVVGVVGIAGIAGLIFWRRKRQTGAAGAAATPQTHPPAGMYQNVAMTEPPNEQVAYNYGDKPDTMAMAGAAAGAMGAAAYNGAMHPQPAPQAQPPMQQYQPQYQPQYDYPQTYPAPVAYPPPLQPQQYANYPPMAGSNSPALTYTTATTDSAYMPQQYQSSFAPSTTSGSQVPQSTGDASVHGAGRAHEGEARGAPPTNDPQWKPDENH</sequence>
<evidence type="ECO:0008006" key="5">
    <source>
        <dbReference type="Google" id="ProtNLM"/>
    </source>
</evidence>
<feature type="region of interest" description="Disordered" evidence="1">
    <location>
        <begin position="263"/>
        <end position="312"/>
    </location>
</feature>
<comment type="caution">
    <text evidence="3">The sequence shown here is derived from an EMBL/GenBank/DDBJ whole genome shotgun (WGS) entry which is preliminary data.</text>
</comment>
<keyword evidence="2" id="KW-0812">Transmembrane</keyword>
<organism evidence="3 4">
    <name type="scientific">Bifiguratus adelaidae</name>
    <dbReference type="NCBI Taxonomy" id="1938954"/>
    <lineage>
        <taxon>Eukaryota</taxon>
        <taxon>Fungi</taxon>
        <taxon>Fungi incertae sedis</taxon>
        <taxon>Mucoromycota</taxon>
        <taxon>Mucoromycotina</taxon>
        <taxon>Endogonomycetes</taxon>
        <taxon>Endogonales</taxon>
        <taxon>Endogonales incertae sedis</taxon>
        <taxon>Bifiguratus</taxon>
    </lineage>
</organism>
<evidence type="ECO:0000313" key="3">
    <source>
        <dbReference type="EMBL" id="OZJ06417.1"/>
    </source>
</evidence>
<dbReference type="AlphaFoldDB" id="A0A261Y736"/>
<feature type="transmembrane region" description="Helical" evidence="2">
    <location>
        <begin position="171"/>
        <end position="195"/>
    </location>
</feature>
<evidence type="ECO:0000256" key="2">
    <source>
        <dbReference type="SAM" id="Phobius"/>
    </source>
</evidence>
<evidence type="ECO:0000256" key="1">
    <source>
        <dbReference type="SAM" id="MobiDB-lite"/>
    </source>
</evidence>
<feature type="region of interest" description="Disordered" evidence="1">
    <location>
        <begin position="334"/>
        <end position="387"/>
    </location>
</feature>
<dbReference type="CDD" id="cd12087">
    <property type="entry name" value="TM_EGFR-like"/>
    <property type="match status" value="1"/>
</dbReference>
<dbReference type="Proteomes" id="UP000242875">
    <property type="component" value="Unassembled WGS sequence"/>
</dbReference>
<feature type="compositionally biased region" description="Low complexity" evidence="1">
    <location>
        <begin position="272"/>
        <end position="294"/>
    </location>
</feature>
<keyword evidence="2" id="KW-1133">Transmembrane helix</keyword>
<name>A0A261Y736_9FUNG</name>
<dbReference type="EMBL" id="MVBO01000003">
    <property type="protein sequence ID" value="OZJ06417.1"/>
    <property type="molecule type" value="Genomic_DNA"/>
</dbReference>
<reference evidence="3 4" key="1">
    <citation type="journal article" date="2017" name="Mycologia">
        <title>Bifiguratus adelaidae, gen. et sp. nov., a new member of Mucoromycotina in endophytic and soil-dwelling habitats.</title>
        <authorList>
            <person name="Torres-Cruz T.J."/>
            <person name="Billingsley Tobias T.L."/>
            <person name="Almatruk M."/>
            <person name="Hesse C."/>
            <person name="Kuske C.R."/>
            <person name="Desiro A."/>
            <person name="Benucci G.M."/>
            <person name="Bonito G."/>
            <person name="Stajich J.E."/>
            <person name="Dunlap C."/>
            <person name="Arnold A.E."/>
            <person name="Porras-Alfaro A."/>
        </authorList>
    </citation>
    <scope>NUCLEOTIDE SEQUENCE [LARGE SCALE GENOMIC DNA]</scope>
    <source>
        <strain evidence="3 4">AZ0501</strain>
    </source>
</reference>